<dbReference type="KEGG" id="meme:HYG87_02540"/>
<dbReference type="PANTHER" id="PTHR43090:SF2">
    <property type="entry name" value="1-(5-PHOSPHORIBOSYL)-5-[(5-PHOSPHORIBOSYLAMINO)METHYLIDENEAMINO] IMIDAZOLE-4-CARBOXAMIDE ISOMERASE"/>
    <property type="match status" value="1"/>
</dbReference>
<dbReference type="GO" id="GO:0005737">
    <property type="term" value="C:cytoplasm"/>
    <property type="evidence" value="ECO:0007669"/>
    <property type="project" value="TreeGrafter"/>
</dbReference>
<dbReference type="NCBIfam" id="TIGR00734">
    <property type="entry name" value="hisAF_rel"/>
    <property type="match status" value="1"/>
</dbReference>
<dbReference type="InterPro" id="IPR013785">
    <property type="entry name" value="Aldolase_TIM"/>
</dbReference>
<dbReference type="GeneID" id="64819607"/>
<dbReference type="Pfam" id="PF00977">
    <property type="entry name" value="His_biosynth"/>
    <property type="match status" value="1"/>
</dbReference>
<keyword evidence="2" id="KW-0368">Histidine biosynthesis</keyword>
<dbReference type="GO" id="GO:0003949">
    <property type="term" value="F:1-(5-phosphoribosyl)-5-[(5-phosphoribosylamino)methylideneamino]imidazole-4-carboxamide isomerase activity"/>
    <property type="evidence" value="ECO:0007669"/>
    <property type="project" value="InterPro"/>
</dbReference>
<gene>
    <name evidence="3" type="ORF">HYG87_02540</name>
</gene>
<dbReference type="AlphaFoldDB" id="A0A8T8K2N9"/>
<dbReference type="GO" id="GO:0000162">
    <property type="term" value="P:L-tryptophan biosynthetic process"/>
    <property type="evidence" value="ECO:0007669"/>
    <property type="project" value="TreeGrafter"/>
</dbReference>
<evidence type="ECO:0000256" key="1">
    <source>
        <dbReference type="ARBA" id="ARBA00009667"/>
    </source>
</evidence>
<dbReference type="RefSeq" id="WP_211533675.1">
    <property type="nucleotide sequence ID" value="NZ_CP058560.1"/>
</dbReference>
<dbReference type="InterPro" id="IPR011060">
    <property type="entry name" value="RibuloseP-bd_barrel"/>
</dbReference>
<comment type="similarity">
    <text evidence="1 2">Belongs to the HisA/HisF family.</text>
</comment>
<organism evidence="3 4">
    <name type="scientific">Methanobacterium alkalithermotolerans</name>
    <dbReference type="NCBI Taxonomy" id="2731220"/>
    <lineage>
        <taxon>Archaea</taxon>
        <taxon>Methanobacteriati</taxon>
        <taxon>Methanobacteriota</taxon>
        <taxon>Methanomada group</taxon>
        <taxon>Methanobacteria</taxon>
        <taxon>Methanobacteriales</taxon>
        <taxon>Methanobacteriaceae</taxon>
        <taxon>Methanobacterium</taxon>
    </lineage>
</organism>
<evidence type="ECO:0000313" key="3">
    <source>
        <dbReference type="EMBL" id="QUH22728.1"/>
    </source>
</evidence>
<proteinExistence type="inferred from homology"/>
<sequence>MMEVIPVLDLKSGIAVSGQSGKRDTYTPLKTVYSTSSDPVMISNSLRHNGARRIYVADLDMIEKKGSNLDVAQKINLFLPVILDCGVRNLETFKFALKFAYKIIVATETLESVEELDKICEKFPASRLVVSVDVKNGKLYAPNLDLTMEEFKDKLIKLNLPEIILLDISQVGTYKGFNKDLIEKFIDLKTSLILGGGITPEDKEKLNTQGIKKVLIGSALHNGQIHL</sequence>
<dbReference type="PANTHER" id="PTHR43090">
    <property type="entry name" value="1-(5-PHOSPHORIBOSYL)-5-[(5-PHOSPHORIBOSYLAMINO)METHYLIDENEAMINO] IMIDAZOLE-4-CARBOXAMIDE ISOMERASE"/>
    <property type="match status" value="1"/>
</dbReference>
<dbReference type="InterPro" id="IPR004650">
    <property type="entry name" value="HisA/F-archaeal"/>
</dbReference>
<dbReference type="EMBL" id="CP058560">
    <property type="protein sequence ID" value="QUH22728.1"/>
    <property type="molecule type" value="Genomic_DNA"/>
</dbReference>
<dbReference type="SUPFAM" id="SSF51366">
    <property type="entry name" value="Ribulose-phoshate binding barrel"/>
    <property type="match status" value="1"/>
</dbReference>
<dbReference type="OrthoDB" id="146815at2157"/>
<reference evidence="3" key="1">
    <citation type="submission" date="2020-07" db="EMBL/GenBank/DDBJ databases">
        <title>Methanobacterium. sp. MethCan genome.</title>
        <authorList>
            <person name="Postec A."/>
            <person name="Quemeneur M."/>
        </authorList>
    </citation>
    <scope>NUCLEOTIDE SEQUENCE</scope>
    <source>
        <strain evidence="3">MethCAN</strain>
    </source>
</reference>
<evidence type="ECO:0000256" key="2">
    <source>
        <dbReference type="RuleBase" id="RU003657"/>
    </source>
</evidence>
<dbReference type="Gene3D" id="3.20.20.70">
    <property type="entry name" value="Aldolase class I"/>
    <property type="match status" value="1"/>
</dbReference>
<dbReference type="CDD" id="cd04723">
    <property type="entry name" value="HisA_HisF"/>
    <property type="match status" value="1"/>
</dbReference>
<dbReference type="InterPro" id="IPR006062">
    <property type="entry name" value="His_biosynth"/>
</dbReference>
<evidence type="ECO:0000313" key="4">
    <source>
        <dbReference type="Proteomes" id="UP000681041"/>
    </source>
</evidence>
<keyword evidence="4" id="KW-1185">Reference proteome</keyword>
<dbReference type="InterPro" id="IPR044524">
    <property type="entry name" value="Isoase_HisA-like"/>
</dbReference>
<dbReference type="GO" id="GO:0000105">
    <property type="term" value="P:L-histidine biosynthetic process"/>
    <property type="evidence" value="ECO:0007669"/>
    <property type="project" value="UniProtKB-KW"/>
</dbReference>
<keyword evidence="2" id="KW-0028">Amino-acid biosynthesis</keyword>
<name>A0A8T8K2N9_9EURY</name>
<protein>
    <submittedName>
        <fullName evidence="3">HisA/HisF family protein</fullName>
    </submittedName>
</protein>
<accession>A0A8T8K2N9</accession>
<dbReference type="Proteomes" id="UP000681041">
    <property type="component" value="Chromosome"/>
</dbReference>